<evidence type="ECO:0000256" key="2">
    <source>
        <dbReference type="ARBA" id="ARBA00004948"/>
    </source>
</evidence>
<keyword evidence="6" id="KW-0479">Metal-binding</keyword>
<evidence type="ECO:0000256" key="12">
    <source>
        <dbReference type="SAM" id="MobiDB-lite"/>
    </source>
</evidence>
<feature type="domain" description="SsuA/THI5-like" evidence="14">
    <location>
        <begin position="62"/>
        <end position="266"/>
    </location>
</feature>
<evidence type="ECO:0000313" key="16">
    <source>
        <dbReference type="Proteomes" id="UP001207654"/>
    </source>
</evidence>
<evidence type="ECO:0000256" key="6">
    <source>
        <dbReference type="ARBA" id="ARBA00022723"/>
    </source>
</evidence>
<comment type="function">
    <text evidence="1">Responsible for the formation of the pyrimidine heterocycle in the thiamine biosynthesis pathway. Catalyzes the formation of hydroxymethylpyrimidine phosphate (HMP-P) from histidine and pyridoxal phosphate (PLP). The protein uses PLP and the active site histidine to form HMP-P, generating an inactive enzyme. The enzyme can only undergo a single turnover, which suggests it is a suicide enzyme.</text>
</comment>
<dbReference type="PROSITE" id="PS51257">
    <property type="entry name" value="PROKAR_LIPOPROTEIN"/>
    <property type="match status" value="1"/>
</dbReference>
<evidence type="ECO:0000259" key="14">
    <source>
        <dbReference type="Pfam" id="PF09084"/>
    </source>
</evidence>
<evidence type="ECO:0000256" key="10">
    <source>
        <dbReference type="ARBA" id="ARBA00033171"/>
    </source>
</evidence>
<comment type="subunit">
    <text evidence="4">Homodimer.</text>
</comment>
<keyword evidence="16" id="KW-1185">Reference proteome</keyword>
<evidence type="ECO:0000256" key="9">
    <source>
        <dbReference type="ARBA" id="ARBA00023004"/>
    </source>
</evidence>
<reference evidence="15 16" key="1">
    <citation type="submission" date="2022-11" db="EMBL/GenBank/DDBJ databases">
        <title>Minimal conservation of predation-associated metabolite biosynthetic gene clusters underscores biosynthetic potential of Myxococcota including descriptions for ten novel species: Archangium lansinium sp. nov., Myxococcus landrumus sp. nov., Nannocystis bai.</title>
        <authorList>
            <person name="Ahearne A."/>
            <person name="Stevens C."/>
            <person name="Phillips K."/>
        </authorList>
    </citation>
    <scope>NUCLEOTIDE SEQUENCE [LARGE SCALE GENOMIC DNA]</scope>
    <source>
        <strain evidence="15 16">MIWBW</strain>
    </source>
</reference>
<dbReference type="PANTHER" id="PTHR31528">
    <property type="entry name" value="4-AMINO-5-HYDROXYMETHYL-2-METHYLPYRIMIDINE PHOSPHATE SYNTHASE THI11-RELATED"/>
    <property type="match status" value="1"/>
</dbReference>
<comment type="caution">
    <text evidence="15">The sequence shown here is derived from an EMBL/GenBank/DDBJ whole genome shotgun (WGS) entry which is preliminary data.</text>
</comment>
<keyword evidence="5" id="KW-0808">Transferase</keyword>
<evidence type="ECO:0000256" key="7">
    <source>
        <dbReference type="ARBA" id="ARBA00022898"/>
    </source>
</evidence>
<gene>
    <name evidence="15" type="ORF">OV287_15115</name>
</gene>
<dbReference type="PANTHER" id="PTHR31528:SF1">
    <property type="entry name" value="4-AMINO-5-HYDROXYMETHYL-2-METHYLPYRIMIDINE PHOSPHATE SYNTHASE THI11-RELATED"/>
    <property type="match status" value="1"/>
</dbReference>
<feature type="chain" id="PRO_5046980012" description="Thiamine pyrimidine synthase" evidence="13">
    <location>
        <begin position="23"/>
        <end position="348"/>
    </location>
</feature>
<name>A0ABT4A2H6_9BACT</name>
<dbReference type="SUPFAM" id="SSF53850">
    <property type="entry name" value="Periplasmic binding protein-like II"/>
    <property type="match status" value="1"/>
</dbReference>
<keyword evidence="7" id="KW-0663">Pyridoxal phosphate</keyword>
<evidence type="ECO:0000256" key="13">
    <source>
        <dbReference type="SAM" id="SignalP"/>
    </source>
</evidence>
<evidence type="ECO:0000256" key="8">
    <source>
        <dbReference type="ARBA" id="ARBA00022977"/>
    </source>
</evidence>
<evidence type="ECO:0000256" key="11">
    <source>
        <dbReference type="ARBA" id="ARBA00048179"/>
    </source>
</evidence>
<keyword evidence="9" id="KW-0408">Iron</keyword>
<feature type="compositionally biased region" description="Low complexity" evidence="12">
    <location>
        <begin position="34"/>
        <end position="49"/>
    </location>
</feature>
<protein>
    <recommendedName>
        <fullName evidence="10">Thiamine pyrimidine synthase</fullName>
    </recommendedName>
</protein>
<evidence type="ECO:0000256" key="5">
    <source>
        <dbReference type="ARBA" id="ARBA00022679"/>
    </source>
</evidence>
<dbReference type="InterPro" id="IPR027939">
    <property type="entry name" value="NMT1/THI5"/>
</dbReference>
<evidence type="ECO:0000256" key="4">
    <source>
        <dbReference type="ARBA" id="ARBA00011738"/>
    </source>
</evidence>
<dbReference type="Pfam" id="PF09084">
    <property type="entry name" value="NMT1"/>
    <property type="match status" value="1"/>
</dbReference>
<accession>A0ABT4A2H6</accession>
<dbReference type="EMBL" id="JAPNKA010000001">
    <property type="protein sequence ID" value="MCY1075803.1"/>
    <property type="molecule type" value="Genomic_DNA"/>
</dbReference>
<dbReference type="InterPro" id="IPR015168">
    <property type="entry name" value="SsuA/THI5"/>
</dbReference>
<organism evidence="15 16">
    <name type="scientific">Archangium lansingense</name>
    <dbReference type="NCBI Taxonomy" id="2995310"/>
    <lineage>
        <taxon>Bacteria</taxon>
        <taxon>Pseudomonadati</taxon>
        <taxon>Myxococcota</taxon>
        <taxon>Myxococcia</taxon>
        <taxon>Myxococcales</taxon>
        <taxon>Cystobacterineae</taxon>
        <taxon>Archangiaceae</taxon>
        <taxon>Archangium</taxon>
    </lineage>
</organism>
<comment type="catalytic activity">
    <reaction evidence="11">
        <text>N(6)-(pyridoxal phosphate)-L-lysyl-[4-amino-5-hydroxymethyl-2-methylpyrimidine phosphate synthase] + L-histidyl-[4-amino-5-hydroxymethyl-2-methylpyrimidine phosphate synthase] + 2 Fe(3+) + 4 H2O = L-lysyl-[4-amino-5-hydroxymethyl-2-methylpyrimidine phosphate synthase] + (2S)-2-amino-5-hydroxy-4-oxopentanoyl-[4-amino-5-hydroxymethyl-2-methylpyrimidine phosphate synthase] + 4-amino-2-methyl-5-(phosphooxymethyl)pyrimidine + 3-oxopropanoate + 2 Fe(2+) + 2 H(+)</text>
        <dbReference type="Rhea" id="RHEA:65756"/>
        <dbReference type="Rhea" id="RHEA-COMP:16892"/>
        <dbReference type="Rhea" id="RHEA-COMP:16893"/>
        <dbReference type="Rhea" id="RHEA-COMP:16894"/>
        <dbReference type="Rhea" id="RHEA-COMP:16895"/>
        <dbReference type="ChEBI" id="CHEBI:15377"/>
        <dbReference type="ChEBI" id="CHEBI:15378"/>
        <dbReference type="ChEBI" id="CHEBI:29033"/>
        <dbReference type="ChEBI" id="CHEBI:29034"/>
        <dbReference type="ChEBI" id="CHEBI:29969"/>
        <dbReference type="ChEBI" id="CHEBI:29979"/>
        <dbReference type="ChEBI" id="CHEBI:33190"/>
        <dbReference type="ChEBI" id="CHEBI:58354"/>
        <dbReference type="ChEBI" id="CHEBI:143915"/>
        <dbReference type="ChEBI" id="CHEBI:157692"/>
    </reaction>
    <physiologicalReaction direction="left-to-right" evidence="11">
        <dbReference type="Rhea" id="RHEA:65757"/>
    </physiologicalReaction>
</comment>
<keyword evidence="13" id="KW-0732">Signal</keyword>
<keyword evidence="8" id="KW-0784">Thiamine biosynthesis</keyword>
<sequence length="348" mass="37190">MKGRLVGLLGCAVLLAVAGACSRQKEEPKPAPQPATAASTPQLTPTPTPAKVKLTLNWVPEPEFGGFYAARETGAFTRHGLDVEIMGGGAGVPVMQMVATGQVEFGIAGADELLTARVRGLDVLPLFAVYQTSPQAIMAHASRGAKGIADVLKSGTVALESGLPYAAFLKKKYGFDKVKVVPYDGGVARFVVDKDFAQQCFITSEPIAAKRQGVQPTVFLVADEGFNPYGAVVFTRRQVWKEQPERVKSFVEAVREGWRAYLDTPGPANAVMGKLNTTMDAETFAAAAEAQKPLIETEETKARGLGAMSRERWEQLGQQLAELGVIEKAPPVDEFLLPEFMGAAAAPR</sequence>
<comment type="similarity">
    <text evidence="3">Belongs to the NMT1/THI5 family.</text>
</comment>
<evidence type="ECO:0000256" key="1">
    <source>
        <dbReference type="ARBA" id="ARBA00003469"/>
    </source>
</evidence>
<dbReference type="RefSeq" id="WP_267534717.1">
    <property type="nucleotide sequence ID" value="NZ_JAPNKA010000001.1"/>
</dbReference>
<evidence type="ECO:0000313" key="15">
    <source>
        <dbReference type="EMBL" id="MCY1075803.1"/>
    </source>
</evidence>
<dbReference type="Proteomes" id="UP001207654">
    <property type="component" value="Unassembled WGS sequence"/>
</dbReference>
<proteinExistence type="inferred from homology"/>
<feature type="region of interest" description="Disordered" evidence="12">
    <location>
        <begin position="24"/>
        <end position="49"/>
    </location>
</feature>
<comment type="pathway">
    <text evidence="2">Cofactor biosynthesis; thiamine diphosphate biosynthesis.</text>
</comment>
<feature type="signal peptide" evidence="13">
    <location>
        <begin position="1"/>
        <end position="22"/>
    </location>
</feature>
<evidence type="ECO:0000256" key="3">
    <source>
        <dbReference type="ARBA" id="ARBA00009406"/>
    </source>
</evidence>
<dbReference type="Gene3D" id="3.40.190.10">
    <property type="entry name" value="Periplasmic binding protein-like II"/>
    <property type="match status" value="2"/>
</dbReference>